<reference evidence="8 9" key="1">
    <citation type="submission" date="2021-06" db="EMBL/GenBank/DDBJ databases">
        <authorList>
            <person name="Grouzdev D.S."/>
            <person name="Koziaeva V."/>
        </authorList>
    </citation>
    <scope>NUCLEOTIDE SEQUENCE [LARGE SCALE GENOMIC DNA]</scope>
    <source>
        <strain evidence="8 9">22</strain>
    </source>
</reference>
<dbReference type="PANTHER" id="PTHR30606:SF10">
    <property type="entry name" value="PHOSPHATIDYLINOSITOL MANNOSIDE ACYLTRANSFERASE"/>
    <property type="match status" value="1"/>
</dbReference>
<dbReference type="RefSeq" id="WP_261966946.1">
    <property type="nucleotide sequence ID" value="NZ_JAHHZF010000001.1"/>
</dbReference>
<keyword evidence="5" id="KW-0472">Membrane</keyword>
<keyword evidence="9" id="KW-1185">Reference proteome</keyword>
<keyword evidence="2" id="KW-1003">Cell membrane</keyword>
<dbReference type="CDD" id="cd07984">
    <property type="entry name" value="LPLAT_LABLAT-like"/>
    <property type="match status" value="1"/>
</dbReference>
<dbReference type="InterPro" id="IPR004960">
    <property type="entry name" value="LipA_acyltrans"/>
</dbReference>
<evidence type="ECO:0000256" key="7">
    <source>
        <dbReference type="SAM" id="MobiDB-lite"/>
    </source>
</evidence>
<accession>A0A947CZQ6</accession>
<evidence type="ECO:0000256" key="2">
    <source>
        <dbReference type="ARBA" id="ARBA00022475"/>
    </source>
</evidence>
<evidence type="ECO:0000313" key="9">
    <source>
        <dbReference type="Proteomes" id="UP000766595"/>
    </source>
</evidence>
<evidence type="ECO:0000256" key="3">
    <source>
        <dbReference type="ARBA" id="ARBA00022519"/>
    </source>
</evidence>
<organism evidence="8 9">
    <name type="scientific">Prosthecodimorpha staleyi</name>
    <dbReference type="NCBI Taxonomy" id="2840188"/>
    <lineage>
        <taxon>Bacteria</taxon>
        <taxon>Pseudomonadati</taxon>
        <taxon>Pseudomonadota</taxon>
        <taxon>Alphaproteobacteria</taxon>
        <taxon>Hyphomicrobiales</taxon>
        <taxon>Ancalomicrobiaceae</taxon>
        <taxon>Prosthecodimorpha</taxon>
    </lineage>
</organism>
<name>A0A947CZQ6_9HYPH</name>
<feature type="region of interest" description="Disordered" evidence="7">
    <location>
        <begin position="1"/>
        <end position="20"/>
    </location>
</feature>
<dbReference type="GO" id="GO:0009247">
    <property type="term" value="P:glycolipid biosynthetic process"/>
    <property type="evidence" value="ECO:0007669"/>
    <property type="project" value="UniProtKB-ARBA"/>
</dbReference>
<keyword evidence="3" id="KW-0997">Cell inner membrane</keyword>
<evidence type="ECO:0000313" key="8">
    <source>
        <dbReference type="EMBL" id="MBT9288268.1"/>
    </source>
</evidence>
<keyword evidence="6 8" id="KW-0012">Acyltransferase</keyword>
<dbReference type="EMBL" id="JAHHZF010000001">
    <property type="protein sequence ID" value="MBT9288268.1"/>
    <property type="molecule type" value="Genomic_DNA"/>
</dbReference>
<keyword evidence="4" id="KW-0808">Transferase</keyword>
<evidence type="ECO:0000256" key="6">
    <source>
        <dbReference type="ARBA" id="ARBA00023315"/>
    </source>
</evidence>
<evidence type="ECO:0000256" key="5">
    <source>
        <dbReference type="ARBA" id="ARBA00023136"/>
    </source>
</evidence>
<evidence type="ECO:0000256" key="1">
    <source>
        <dbReference type="ARBA" id="ARBA00004533"/>
    </source>
</evidence>
<dbReference type="GO" id="GO:0005886">
    <property type="term" value="C:plasma membrane"/>
    <property type="evidence" value="ECO:0007669"/>
    <property type="project" value="UniProtKB-SubCell"/>
</dbReference>
<dbReference type="Pfam" id="PF03279">
    <property type="entry name" value="Lip_A_acyltrans"/>
    <property type="match status" value="1"/>
</dbReference>
<dbReference type="Proteomes" id="UP000766595">
    <property type="component" value="Unassembled WGS sequence"/>
</dbReference>
<comment type="caution">
    <text evidence="8">The sequence shown here is derived from an EMBL/GenBank/DDBJ whole genome shotgun (WGS) entry which is preliminary data.</text>
</comment>
<feature type="compositionally biased region" description="Low complexity" evidence="7">
    <location>
        <begin position="1"/>
        <end position="10"/>
    </location>
</feature>
<dbReference type="AlphaFoldDB" id="A0A947CZQ6"/>
<evidence type="ECO:0000256" key="4">
    <source>
        <dbReference type="ARBA" id="ARBA00022679"/>
    </source>
</evidence>
<dbReference type="PANTHER" id="PTHR30606">
    <property type="entry name" value="LIPID A BIOSYNTHESIS LAUROYL ACYLTRANSFERASE"/>
    <property type="match status" value="1"/>
</dbReference>
<comment type="subcellular location">
    <subcellularLocation>
        <location evidence="1">Cell inner membrane</location>
    </subcellularLocation>
</comment>
<dbReference type="GO" id="GO:0016746">
    <property type="term" value="F:acyltransferase activity"/>
    <property type="evidence" value="ECO:0007669"/>
    <property type="project" value="UniProtKB-KW"/>
</dbReference>
<protein>
    <submittedName>
        <fullName evidence="8">Lysophospholipid acyltransferase family protein</fullName>
    </submittedName>
</protein>
<sequence>MPPRANAPSGPGAPGLPPPSLKHRLEAAGVAVARALFRALPMDAASALGGWLWRRIAPLTPRHERALTHLQMAFPDLSDAERRAIARAMWDNLGRVFAETFVLDRLAADPSRLIIGDMTPAARIAASGRGGVVVSLHMANWELSAQALVRLGLKPTGMYQQLRNPLVEATVRVLRETVFPGGLFAKGGDGGADTAMRVVGIVRRGGCLGILGDLREPTGPAVPFFGMTAYATPFPALVARSLGVPLVAARMRRLDGARFRIDAVEIEVPRTRDRKADVAEATAGLHRAFETWIREDPEQWFWIHRKWAPPGNKDAAR</sequence>
<gene>
    <name evidence="8" type="ORF">KL771_02325</name>
</gene>
<proteinExistence type="predicted"/>